<dbReference type="Pfam" id="PF25151">
    <property type="entry name" value="TPR_Trm732_C"/>
    <property type="match status" value="1"/>
</dbReference>
<proteinExistence type="inferred from homology"/>
<dbReference type="SUPFAM" id="SSF48371">
    <property type="entry name" value="ARM repeat"/>
    <property type="match status" value="1"/>
</dbReference>
<feature type="domain" description="DUF2428" evidence="3">
    <location>
        <begin position="655"/>
        <end position="899"/>
    </location>
</feature>
<sequence>MIFNYNYLSNMLSSQELLNKFSTKVFENNFQYNYNSLTELHTFLQKSINGDVDFCTKKQNCQDILKNIHFHLIDIVDYKKYASDYQSFFPQILYQTYYLSHQHNISKQQSNNKEKNKWTLPVKIDESDKNGIYIVDFVSLGKKFKLPSEKYDQYCLLIHVGAVKCFQFEKQLNCINNAIENICELCFRHSEINLEALKYLTELMTVITKDQWKISSKCIYKVLMGQMNHYLPSIHDQCILLLKQCLNLEDLDYILSLVMTEISWSLRIKFYMLTVIASKYGAKKILEKYDILSISMRKCLDEPYLMSPCLGLYKTFIKDLNEDDFCTLVMQPIINYLIASNSISEYNFVTYLLPLLKSKHIASLLMLYEKMNNQPKPDLYLQISVLKMIHNIEVENVHEILDLSLNSGDTKIRSIAFTILCSSKLSTDELDLIYNFIVDNINSDCSTLRTKLIFGLENMLHKCKKLNTITLTFLNKLHTFILSNLVPGSNYQRKITSLKIYLYENKDYVSYSCRNLLFTNLLDSEDIRKTCSEILVSYFSVVKEDKIYLNNWMKLGLNLCYDPLFYKNESGSTIIYTVTTLVYKSGLNIDLFNISNSSMSGYILDLAKKQEEQLKDNFVNNVTHGTLYGLLDVLNNLSFEKNSPEKNMLNETQIKVMLNLIEDNLNLMLDTLSSRMDSEGNTEAPSFAQMDDALSSLRISNQDNVQIPTNQFLLNFIWINIKICCDVASKYAVMLATSDISNKQYKNTQIKRCADMIADVLIRCRHKGAMEATCRSLGIIIKHWKESLNWCQDMLTDHINCMKPEDEISRRSAGVRYLIHAIVTNNKITVKDCIKQLYNIAKESVSTGIDTVVDLPQARAQHLLTAIVSNSSISTGSLYYFMEDMIILCIDKLNSPLWTIRNAALQFFSSLQVRLIGQNRLNNDCWLSHLPLEPLLYHFPQLMQRLQYLWSQTNGKLSSQARLIPFMSLLKSLKLQSWSLLPSDHQQFLKSLRFNLWSTGFALEIYTVRNMAAQAYANTIQVNEISSTLNKISNEILKYDGTINFPEFKGFNHLHGLMSAYKYLKNVYYMEYNQEYQVFKFAHEHLPPLCKSMYISINCEVLEPLPSNSSIDHILVKQLMIKNNISQSSDLSGLLEFYMKADKHTAICFLKCLKDYNKSPKDVLLLINRFVNCLDVDDKDILKEIIMNIDVLLNMHLEDIKIEVELEDNYFSSILQKCALCSEKDFIAMLPVLSWLCPSKACITLLPTVCKYINCDLYDSADRCCSSRSLYYFKKLKDDVRVWHAVIELLQDEDTDVRVEVTRFVNYICYNCSSILNPYMCLRKMFEIEIVSSIINPRFAFTCFWNQLSEIKLRTEFDETINPFFNDQSNVYQEQSNIMKLAFEGLKSLIKSNDNFDYYKEEVKMYLNTLKSECAFKHTFIDEKLMILDTYSSIHYQKLYYKREILVLLDFNDYLNMFNPILEYLYLQTKT</sequence>
<dbReference type="InterPro" id="IPR056842">
    <property type="entry name" value="THADA-like_TPR_C"/>
</dbReference>
<dbReference type="PANTHER" id="PTHR14387:SF0">
    <property type="entry name" value="DUF2428 DOMAIN-CONTAINING PROTEIN"/>
    <property type="match status" value="1"/>
</dbReference>
<dbReference type="InterPro" id="IPR019442">
    <property type="entry name" value="THADA/TRM732_DUF2428"/>
</dbReference>
<dbReference type="OrthoDB" id="6614653at2759"/>
<evidence type="ECO:0000313" key="6">
    <source>
        <dbReference type="Proteomes" id="UP000478052"/>
    </source>
</evidence>
<evidence type="ECO:0000313" key="5">
    <source>
        <dbReference type="EMBL" id="KAF0756068.1"/>
    </source>
</evidence>
<dbReference type="GO" id="GO:0005829">
    <property type="term" value="C:cytosol"/>
    <property type="evidence" value="ECO:0007669"/>
    <property type="project" value="TreeGrafter"/>
</dbReference>
<evidence type="ECO:0000259" key="3">
    <source>
        <dbReference type="Pfam" id="PF10350"/>
    </source>
</evidence>
<evidence type="ECO:0000256" key="2">
    <source>
        <dbReference type="ARBA" id="ARBA00022694"/>
    </source>
</evidence>
<name>A0A6G0YHM6_APHCR</name>
<dbReference type="GO" id="GO:0030488">
    <property type="term" value="P:tRNA methylation"/>
    <property type="evidence" value="ECO:0007669"/>
    <property type="project" value="TreeGrafter"/>
</dbReference>
<gene>
    <name evidence="5" type="ORF">FWK35_00016784</name>
</gene>
<keyword evidence="5" id="KW-0808">Transferase</keyword>
<dbReference type="Pfam" id="PF10350">
    <property type="entry name" value="DUF2428"/>
    <property type="match status" value="1"/>
</dbReference>
<accession>A0A6G0YHM6</accession>
<dbReference type="EMBL" id="VUJU01003946">
    <property type="protein sequence ID" value="KAF0756068.1"/>
    <property type="molecule type" value="Genomic_DNA"/>
</dbReference>
<evidence type="ECO:0000259" key="4">
    <source>
        <dbReference type="Pfam" id="PF25151"/>
    </source>
</evidence>
<dbReference type="PANTHER" id="PTHR14387">
    <property type="entry name" value="THADA/DEATH RECEPTOR INTERACTING PROTEIN"/>
    <property type="match status" value="1"/>
</dbReference>
<keyword evidence="5" id="KW-0489">Methyltransferase</keyword>
<keyword evidence="6" id="KW-1185">Reference proteome</keyword>
<reference evidence="5 6" key="1">
    <citation type="submission" date="2019-08" db="EMBL/GenBank/DDBJ databases">
        <title>Whole genome of Aphis craccivora.</title>
        <authorList>
            <person name="Voronova N.V."/>
            <person name="Shulinski R.S."/>
            <person name="Bandarenka Y.V."/>
            <person name="Zhorov D.G."/>
            <person name="Warner D."/>
        </authorList>
    </citation>
    <scope>NUCLEOTIDE SEQUENCE [LARGE SCALE GENOMIC DNA]</scope>
    <source>
        <strain evidence="5">180601</strain>
        <tissue evidence="5">Whole Body</tissue>
    </source>
</reference>
<organism evidence="5 6">
    <name type="scientific">Aphis craccivora</name>
    <name type="common">Cowpea aphid</name>
    <dbReference type="NCBI Taxonomy" id="307492"/>
    <lineage>
        <taxon>Eukaryota</taxon>
        <taxon>Metazoa</taxon>
        <taxon>Ecdysozoa</taxon>
        <taxon>Arthropoda</taxon>
        <taxon>Hexapoda</taxon>
        <taxon>Insecta</taxon>
        <taxon>Pterygota</taxon>
        <taxon>Neoptera</taxon>
        <taxon>Paraneoptera</taxon>
        <taxon>Hemiptera</taxon>
        <taxon>Sternorrhyncha</taxon>
        <taxon>Aphidomorpha</taxon>
        <taxon>Aphidoidea</taxon>
        <taxon>Aphididae</taxon>
        <taxon>Aphidini</taxon>
        <taxon>Aphis</taxon>
        <taxon>Aphis</taxon>
    </lineage>
</organism>
<dbReference type="Proteomes" id="UP000478052">
    <property type="component" value="Unassembled WGS sequence"/>
</dbReference>
<comment type="similarity">
    <text evidence="1">Belongs to the THADA family.</text>
</comment>
<protein>
    <submittedName>
        <fullName evidence="5">tRNA (Cytidine(32)-2'-O)-methyltransferase non-catalytic subunit TRM732</fullName>
    </submittedName>
</protein>
<feature type="domain" description="tRNA (32-2'-O)-methyltransferase regulator THADA-like C-terminal TPR repeats region" evidence="4">
    <location>
        <begin position="901"/>
        <end position="1063"/>
    </location>
</feature>
<dbReference type="GO" id="GO:0008168">
    <property type="term" value="F:methyltransferase activity"/>
    <property type="evidence" value="ECO:0007669"/>
    <property type="project" value="UniProtKB-KW"/>
</dbReference>
<dbReference type="InterPro" id="IPR051954">
    <property type="entry name" value="tRNA_methyltransferase_THADA"/>
</dbReference>
<dbReference type="InterPro" id="IPR016024">
    <property type="entry name" value="ARM-type_fold"/>
</dbReference>
<keyword evidence="2" id="KW-0819">tRNA processing</keyword>
<evidence type="ECO:0000256" key="1">
    <source>
        <dbReference type="ARBA" id="ARBA00010409"/>
    </source>
</evidence>
<comment type="caution">
    <text evidence="5">The sequence shown here is derived from an EMBL/GenBank/DDBJ whole genome shotgun (WGS) entry which is preliminary data.</text>
</comment>